<dbReference type="Proteomes" id="UP001519287">
    <property type="component" value="Unassembled WGS sequence"/>
</dbReference>
<keyword evidence="2 3" id="KW-0663">Pyridoxal phosphate</keyword>
<evidence type="ECO:0000256" key="1">
    <source>
        <dbReference type="ARBA" id="ARBA00001933"/>
    </source>
</evidence>
<reference evidence="4 5" key="1">
    <citation type="submission" date="2021-03" db="EMBL/GenBank/DDBJ databases">
        <title>Genomic Encyclopedia of Type Strains, Phase IV (KMG-IV): sequencing the most valuable type-strain genomes for metagenomic binning, comparative biology and taxonomic classification.</title>
        <authorList>
            <person name="Goeker M."/>
        </authorList>
    </citation>
    <scope>NUCLEOTIDE SEQUENCE [LARGE SCALE GENOMIC DNA]</scope>
    <source>
        <strain evidence="4 5">DSM 26048</strain>
    </source>
</reference>
<dbReference type="InterPro" id="IPR015422">
    <property type="entry name" value="PyrdxlP-dep_Trfase_small"/>
</dbReference>
<dbReference type="Gene3D" id="3.90.1150.10">
    <property type="entry name" value="Aspartate Aminotransferase, domain 1"/>
    <property type="match status" value="1"/>
</dbReference>
<dbReference type="Pfam" id="PF01053">
    <property type="entry name" value="Cys_Met_Meta_PP"/>
    <property type="match status" value="1"/>
</dbReference>
<evidence type="ECO:0000256" key="2">
    <source>
        <dbReference type="ARBA" id="ARBA00022898"/>
    </source>
</evidence>
<dbReference type="PANTHER" id="PTHR11808:SF80">
    <property type="entry name" value="CYSTATHIONINE GAMMA-LYASE"/>
    <property type="match status" value="1"/>
</dbReference>
<dbReference type="Gene3D" id="3.40.640.10">
    <property type="entry name" value="Type I PLP-dependent aspartate aminotransferase-like (Major domain)"/>
    <property type="match status" value="1"/>
</dbReference>
<protein>
    <submittedName>
        <fullName evidence="4">Cystathionine beta-lyase/cystathionine gamma-synthase</fullName>
    </submittedName>
</protein>
<evidence type="ECO:0000313" key="4">
    <source>
        <dbReference type="EMBL" id="MBP1991057.1"/>
    </source>
</evidence>
<name>A0ABS4ITZ8_9BACL</name>
<dbReference type="CDD" id="cd00614">
    <property type="entry name" value="CGS_like"/>
    <property type="match status" value="1"/>
</dbReference>
<accession>A0ABS4ITZ8</accession>
<comment type="cofactor">
    <cofactor evidence="1 3">
        <name>pyridoxal 5'-phosphate</name>
        <dbReference type="ChEBI" id="CHEBI:597326"/>
    </cofactor>
</comment>
<dbReference type="EMBL" id="JAGGLB010000007">
    <property type="protein sequence ID" value="MBP1991057.1"/>
    <property type="molecule type" value="Genomic_DNA"/>
</dbReference>
<evidence type="ECO:0000256" key="3">
    <source>
        <dbReference type="RuleBase" id="RU362118"/>
    </source>
</evidence>
<comment type="caution">
    <text evidence="4">The sequence shown here is derived from an EMBL/GenBank/DDBJ whole genome shotgun (WGS) entry which is preliminary data.</text>
</comment>
<organism evidence="4 5">
    <name type="scientific">Paenibacillus eucommiae</name>
    <dbReference type="NCBI Taxonomy" id="1355755"/>
    <lineage>
        <taxon>Bacteria</taxon>
        <taxon>Bacillati</taxon>
        <taxon>Bacillota</taxon>
        <taxon>Bacilli</taxon>
        <taxon>Bacillales</taxon>
        <taxon>Paenibacillaceae</taxon>
        <taxon>Paenibacillus</taxon>
    </lineage>
</organism>
<dbReference type="InterPro" id="IPR000277">
    <property type="entry name" value="Cys/Met-Metab_PyrdxlP-dep_enz"/>
</dbReference>
<dbReference type="SUPFAM" id="SSF53383">
    <property type="entry name" value="PLP-dependent transferases"/>
    <property type="match status" value="1"/>
</dbReference>
<proteinExistence type="inferred from homology"/>
<dbReference type="InterPro" id="IPR015424">
    <property type="entry name" value="PyrdxlP-dep_Trfase"/>
</dbReference>
<sequence>MWRTVEGIGIERKPEDCPFRRVNDIVTEIDEKDDRFMGAVAPPIYENSIYRLPDFATAKLLNKGEVDRYMYGKNANPTTDALAHKLALLEGGEAAQCYSSGTAAIFTALMASLKHGGHIVVVANVYGRTSGFLKQLFHPLGVTTTYVDGTGLQAVKDAIRSDTKVIYLESPTSWQFELQPIQAIADLARKHNITTMIDNTWATPVFQNPIGLGVDLVIHSASKYLGGHSDLVAGAIISSRERIAQLPQLGAVLSPHESAKLMKGLRTLPIRMERHEKSAMKIADYLNRNATIHEVRYPGLPDFSQYELARQQMHGCSGLLSFELDTDLAGVERFINGLRHVSIGGSWGGFDSIIYTTAMSANVEEKLLEGFIPTQCRLSVGLEHMDTLLEDLDQALRKV</sequence>
<comment type="similarity">
    <text evidence="3">Belongs to the trans-sulfuration enzymes family.</text>
</comment>
<evidence type="ECO:0000313" key="5">
    <source>
        <dbReference type="Proteomes" id="UP001519287"/>
    </source>
</evidence>
<dbReference type="InterPro" id="IPR015421">
    <property type="entry name" value="PyrdxlP-dep_Trfase_major"/>
</dbReference>
<dbReference type="PANTHER" id="PTHR11808">
    <property type="entry name" value="TRANS-SULFURATION ENZYME FAMILY MEMBER"/>
    <property type="match status" value="1"/>
</dbReference>
<gene>
    <name evidence="4" type="ORF">J2Z66_002664</name>
</gene>
<dbReference type="RefSeq" id="WP_209971806.1">
    <property type="nucleotide sequence ID" value="NZ_JAGGLB010000007.1"/>
</dbReference>
<dbReference type="PIRSF" id="PIRSF001434">
    <property type="entry name" value="CGS"/>
    <property type="match status" value="1"/>
</dbReference>
<keyword evidence="5" id="KW-1185">Reference proteome</keyword>